<protein>
    <submittedName>
        <fullName evidence="3">Uncharacterized protein</fullName>
    </submittedName>
</protein>
<name>Q6ALD4_DESPS</name>
<keyword evidence="4" id="KW-1185">Reference proteome</keyword>
<dbReference type="STRING" id="177439.DP2112"/>
<gene>
    <name evidence="3" type="ordered locus">DP2112</name>
</gene>
<accession>Q6ALD4</accession>
<organism evidence="3 4">
    <name type="scientific">Desulfotalea psychrophila (strain LSv54 / DSM 12343)</name>
    <dbReference type="NCBI Taxonomy" id="177439"/>
    <lineage>
        <taxon>Bacteria</taxon>
        <taxon>Pseudomonadati</taxon>
        <taxon>Thermodesulfobacteriota</taxon>
        <taxon>Desulfobulbia</taxon>
        <taxon>Desulfobulbales</taxon>
        <taxon>Desulfocapsaceae</taxon>
        <taxon>Desulfotalea</taxon>
    </lineage>
</organism>
<proteinExistence type="predicted"/>
<dbReference type="EMBL" id="CR522870">
    <property type="protein sequence ID" value="CAG36841.1"/>
    <property type="molecule type" value="Genomic_DNA"/>
</dbReference>
<evidence type="ECO:0000256" key="1">
    <source>
        <dbReference type="SAM" id="MobiDB-lite"/>
    </source>
</evidence>
<keyword evidence="2" id="KW-0472">Membrane</keyword>
<dbReference type="HOGENOM" id="CLU_1624480_0_0_7"/>
<dbReference type="AlphaFoldDB" id="Q6ALD4"/>
<sequence length="163" mass="18269">MCLLVNAFSSQANYPFALTFSLFSYVIMHEAIKSYGGRGMKKIYRLVSKSHCDAVLRTRKIPQSDCWQVSMETKRTQIDDEQGQTAEGDSIYNPEEVMALLGNNELQHGQEAQAIISFLLARNCIEYTGFGDDPKPCSKGSKEENSSALKDEIEGQDDVKYAH</sequence>
<evidence type="ECO:0000313" key="3">
    <source>
        <dbReference type="EMBL" id="CAG36841.1"/>
    </source>
</evidence>
<feature type="transmembrane region" description="Helical" evidence="2">
    <location>
        <begin position="12"/>
        <end position="32"/>
    </location>
</feature>
<feature type="region of interest" description="Disordered" evidence="1">
    <location>
        <begin position="132"/>
        <end position="163"/>
    </location>
</feature>
<evidence type="ECO:0000313" key="4">
    <source>
        <dbReference type="Proteomes" id="UP000000602"/>
    </source>
</evidence>
<dbReference type="KEGG" id="dps:DP2112"/>
<reference evidence="4" key="1">
    <citation type="journal article" date="2004" name="Environ. Microbiol.">
        <title>The genome of Desulfotalea psychrophila, a sulfate-reducing bacterium from permanently cold Arctic sediments.</title>
        <authorList>
            <person name="Rabus R."/>
            <person name="Ruepp A."/>
            <person name="Frickey T."/>
            <person name="Rattei T."/>
            <person name="Fartmann B."/>
            <person name="Stark M."/>
            <person name="Bauer M."/>
            <person name="Zibat A."/>
            <person name="Lombardot T."/>
            <person name="Becker I."/>
            <person name="Amann J."/>
            <person name="Gellner K."/>
            <person name="Teeling H."/>
            <person name="Leuschner W.D."/>
            <person name="Gloeckner F.-O."/>
            <person name="Lupas A.N."/>
            <person name="Amann R."/>
            <person name="Klenk H.-P."/>
        </authorList>
    </citation>
    <scope>NUCLEOTIDE SEQUENCE [LARGE SCALE GENOMIC DNA]</scope>
    <source>
        <strain evidence="4">DSM 12343 / LSv54</strain>
    </source>
</reference>
<keyword evidence="2" id="KW-1133">Transmembrane helix</keyword>
<dbReference type="Proteomes" id="UP000000602">
    <property type="component" value="Chromosome"/>
</dbReference>
<keyword evidence="2" id="KW-0812">Transmembrane</keyword>
<evidence type="ECO:0000256" key="2">
    <source>
        <dbReference type="SAM" id="Phobius"/>
    </source>
</evidence>